<name>A0ABY8XEL2_9PSEU</name>
<reference evidence="2 3" key="1">
    <citation type="submission" date="2023-06" db="EMBL/GenBank/DDBJ databases">
        <authorList>
            <person name="Oyuntsetseg B."/>
            <person name="Kim S.B."/>
        </authorList>
    </citation>
    <scope>NUCLEOTIDE SEQUENCE [LARGE SCALE GENOMIC DNA]</scope>
    <source>
        <strain evidence="2 3">2-2</strain>
    </source>
</reference>
<dbReference type="Gene3D" id="3.10.129.10">
    <property type="entry name" value="Hotdog Thioesterase"/>
    <property type="match status" value="1"/>
</dbReference>
<evidence type="ECO:0000313" key="2">
    <source>
        <dbReference type="EMBL" id="WIV54058.1"/>
    </source>
</evidence>
<evidence type="ECO:0000259" key="1">
    <source>
        <dbReference type="Pfam" id="PF22636"/>
    </source>
</evidence>
<gene>
    <name evidence="2" type="ORF">QP939_35035</name>
</gene>
<dbReference type="InterPro" id="IPR025540">
    <property type="entry name" value="FlK"/>
</dbReference>
<evidence type="ECO:0000313" key="3">
    <source>
        <dbReference type="Proteomes" id="UP001227101"/>
    </source>
</evidence>
<dbReference type="SUPFAM" id="SSF54637">
    <property type="entry name" value="Thioesterase/thiol ester dehydrase-isomerase"/>
    <property type="match status" value="1"/>
</dbReference>
<dbReference type="EMBL" id="CP127173">
    <property type="protein sequence ID" value="WIV54058.1"/>
    <property type="molecule type" value="Genomic_DNA"/>
</dbReference>
<dbReference type="Pfam" id="PF22636">
    <property type="entry name" value="FlK"/>
    <property type="match status" value="1"/>
</dbReference>
<organism evidence="2 3">
    <name type="scientific">Amycolatopsis nalaikhensis</name>
    <dbReference type="NCBI Taxonomy" id="715472"/>
    <lineage>
        <taxon>Bacteria</taxon>
        <taxon>Bacillati</taxon>
        <taxon>Actinomycetota</taxon>
        <taxon>Actinomycetes</taxon>
        <taxon>Pseudonocardiales</taxon>
        <taxon>Pseudonocardiaceae</taxon>
        <taxon>Amycolatopsis</taxon>
    </lineage>
</organism>
<protein>
    <submittedName>
        <fullName evidence="2">Hotdog domain-containing protein</fullName>
    </submittedName>
</protein>
<sequence>MSAPEVPLERSGHVAKTVDAADCVHRGGYDVLSTPSVVRLLEEAAMAALGPFLGTGQNSVGATIDIAHVRPTVRGQSVTATAMVTAVDRRRITFAVEAADDVEVIAHGRHERFIVEDAALARRLAEKTALVEPARAETTA</sequence>
<dbReference type="PANTHER" id="PTHR36934">
    <property type="entry name" value="BLR0278 PROTEIN"/>
    <property type="match status" value="1"/>
</dbReference>
<dbReference type="Proteomes" id="UP001227101">
    <property type="component" value="Chromosome"/>
</dbReference>
<keyword evidence="3" id="KW-1185">Reference proteome</keyword>
<dbReference type="InterPro" id="IPR054485">
    <property type="entry name" value="FlK-like_dom"/>
</dbReference>
<dbReference type="RefSeq" id="WP_285450608.1">
    <property type="nucleotide sequence ID" value="NZ_CP127173.1"/>
</dbReference>
<accession>A0ABY8XEL2</accession>
<proteinExistence type="predicted"/>
<dbReference type="InterPro" id="IPR029069">
    <property type="entry name" value="HotDog_dom_sf"/>
</dbReference>
<dbReference type="PANTHER" id="PTHR36934:SF1">
    <property type="entry name" value="THIOESTERASE DOMAIN-CONTAINING PROTEIN"/>
    <property type="match status" value="1"/>
</dbReference>
<feature type="domain" description="Fluoroacetyl-CoA-specific thioesterase-like" evidence="1">
    <location>
        <begin position="26"/>
        <end position="117"/>
    </location>
</feature>